<organism evidence="2 3">
    <name type="scientific">Candidatus Thiodiazotropha endoloripes</name>
    <dbReference type="NCBI Taxonomy" id="1818881"/>
    <lineage>
        <taxon>Bacteria</taxon>
        <taxon>Pseudomonadati</taxon>
        <taxon>Pseudomonadota</taxon>
        <taxon>Gammaproteobacteria</taxon>
        <taxon>Chromatiales</taxon>
        <taxon>Sedimenticolaceae</taxon>
        <taxon>Candidatus Thiodiazotropha</taxon>
    </lineage>
</organism>
<keyword evidence="1" id="KW-0812">Transmembrane</keyword>
<feature type="transmembrane region" description="Helical" evidence="1">
    <location>
        <begin position="76"/>
        <end position="96"/>
    </location>
</feature>
<accession>A0A1E2US58</accession>
<keyword evidence="1" id="KW-1133">Transmembrane helix</keyword>
<dbReference type="RefSeq" id="WP_069014354.1">
    <property type="nucleotide sequence ID" value="NZ_LVJW01000003.1"/>
</dbReference>
<feature type="transmembrane region" description="Helical" evidence="1">
    <location>
        <begin position="48"/>
        <end position="69"/>
    </location>
</feature>
<feature type="transmembrane region" description="Helical" evidence="1">
    <location>
        <begin position="137"/>
        <end position="161"/>
    </location>
</feature>
<dbReference type="Proteomes" id="UP000094849">
    <property type="component" value="Unassembled WGS sequence"/>
</dbReference>
<sequence>MEVISSVVLVVSVILLFGYLIQSIAAFVQAANHRLVQKVFSPQHFLDTWGVVAMIFFIPFVVSITASLIELINSPLAGLSATLVVSMLLIFITLEFSQLGSLNDSNRIWNKLLLVAISLDVSSIILITAVKVKGVEALAFVFSIAIFAFLSSFMIILFSYVSGKSYE</sequence>
<gene>
    <name evidence="2" type="ORF">A3196_12865</name>
</gene>
<keyword evidence="1" id="KW-0472">Membrane</keyword>
<protein>
    <submittedName>
        <fullName evidence="2">Uncharacterized protein</fullName>
    </submittedName>
</protein>
<reference evidence="2 3" key="1">
    <citation type="submission" date="2016-03" db="EMBL/GenBank/DDBJ databases">
        <title>Chemosynthetic sulphur-oxidizing symbionts of marine invertebrate animals are capable of nitrogen fixation.</title>
        <authorList>
            <person name="Petersen J.M."/>
            <person name="Kemper A."/>
            <person name="Gruber-Vodicka H."/>
            <person name="Cardini U."/>
            <person name="Geest Mvander."/>
            <person name="Kleiner M."/>
            <person name="Bulgheresi S."/>
            <person name="Fussmann M."/>
            <person name="Herbold C."/>
            <person name="Seah B.K.B."/>
            <person name="Antony C.Paul."/>
            <person name="Liu D."/>
            <person name="Belitz A."/>
            <person name="Weber M."/>
        </authorList>
    </citation>
    <scope>NUCLEOTIDE SEQUENCE [LARGE SCALE GENOMIC DNA]</scope>
    <source>
        <strain evidence="2">G_D</strain>
    </source>
</reference>
<evidence type="ECO:0000313" key="2">
    <source>
        <dbReference type="EMBL" id="ODB97569.1"/>
    </source>
</evidence>
<name>A0A1E2US58_9GAMM</name>
<comment type="caution">
    <text evidence="2">The sequence shown here is derived from an EMBL/GenBank/DDBJ whole genome shotgun (WGS) entry which is preliminary data.</text>
</comment>
<proteinExistence type="predicted"/>
<feature type="transmembrane region" description="Helical" evidence="1">
    <location>
        <begin position="7"/>
        <end position="28"/>
    </location>
</feature>
<feature type="transmembrane region" description="Helical" evidence="1">
    <location>
        <begin position="108"/>
        <end position="130"/>
    </location>
</feature>
<dbReference type="AlphaFoldDB" id="A0A1E2US58"/>
<keyword evidence="3" id="KW-1185">Reference proteome</keyword>
<evidence type="ECO:0000313" key="3">
    <source>
        <dbReference type="Proteomes" id="UP000094849"/>
    </source>
</evidence>
<dbReference type="EMBL" id="LVJZ01000003">
    <property type="protein sequence ID" value="ODB97569.1"/>
    <property type="molecule type" value="Genomic_DNA"/>
</dbReference>
<evidence type="ECO:0000256" key="1">
    <source>
        <dbReference type="SAM" id="Phobius"/>
    </source>
</evidence>